<evidence type="ECO:0000256" key="5">
    <source>
        <dbReference type="SAM" id="Phobius"/>
    </source>
</evidence>
<evidence type="ECO:0000256" key="3">
    <source>
        <dbReference type="ARBA" id="ARBA00022989"/>
    </source>
</evidence>
<dbReference type="Pfam" id="PF05653">
    <property type="entry name" value="Mg_trans_NIPA"/>
    <property type="match status" value="1"/>
</dbReference>
<name>A0A1V9Y743_9STRA</name>
<evidence type="ECO:0000256" key="4">
    <source>
        <dbReference type="ARBA" id="ARBA00023136"/>
    </source>
</evidence>
<protein>
    <recommendedName>
        <fullName evidence="8">Magnesium transporter</fullName>
    </recommendedName>
</protein>
<feature type="transmembrane region" description="Helical" evidence="5">
    <location>
        <begin position="141"/>
        <end position="161"/>
    </location>
</feature>
<keyword evidence="7" id="KW-1185">Reference proteome</keyword>
<reference evidence="6 7" key="1">
    <citation type="journal article" date="2014" name="Genome Biol. Evol.">
        <title>The secreted proteins of Achlya hypogyna and Thraustotheca clavata identify the ancestral oomycete secretome and reveal gene acquisitions by horizontal gene transfer.</title>
        <authorList>
            <person name="Misner I."/>
            <person name="Blouin N."/>
            <person name="Leonard G."/>
            <person name="Richards T.A."/>
            <person name="Lane C.E."/>
        </authorList>
    </citation>
    <scope>NUCLEOTIDE SEQUENCE [LARGE SCALE GENOMIC DNA]</scope>
    <source>
        <strain evidence="6 7">ATCC 34112</strain>
    </source>
</reference>
<comment type="subcellular location">
    <subcellularLocation>
        <location evidence="1">Membrane</location>
        <topology evidence="1">Multi-pass membrane protein</topology>
    </subcellularLocation>
</comment>
<dbReference type="GO" id="GO:0016020">
    <property type="term" value="C:membrane"/>
    <property type="evidence" value="ECO:0007669"/>
    <property type="project" value="UniProtKB-SubCell"/>
</dbReference>
<evidence type="ECO:0000313" key="7">
    <source>
        <dbReference type="Proteomes" id="UP000243217"/>
    </source>
</evidence>
<evidence type="ECO:0000313" key="6">
    <source>
        <dbReference type="EMBL" id="OQR81550.1"/>
    </source>
</evidence>
<dbReference type="AlphaFoldDB" id="A0A1V9Y743"/>
<accession>A0A1V9Y743</accession>
<feature type="transmembrane region" description="Helical" evidence="5">
    <location>
        <begin position="270"/>
        <end position="291"/>
    </location>
</feature>
<feature type="transmembrane region" description="Helical" evidence="5">
    <location>
        <begin position="203"/>
        <end position="223"/>
    </location>
</feature>
<keyword evidence="2 5" id="KW-0812">Transmembrane</keyword>
<dbReference type="Proteomes" id="UP000243217">
    <property type="component" value="Unassembled WGS sequence"/>
</dbReference>
<evidence type="ECO:0008006" key="8">
    <source>
        <dbReference type="Google" id="ProtNLM"/>
    </source>
</evidence>
<dbReference type="SUPFAM" id="SSF103481">
    <property type="entry name" value="Multidrug resistance efflux transporter EmrE"/>
    <property type="match status" value="1"/>
</dbReference>
<dbReference type="InterPro" id="IPR008521">
    <property type="entry name" value="Mg_trans_NIPA"/>
</dbReference>
<feature type="transmembrane region" description="Helical" evidence="5">
    <location>
        <begin position="48"/>
        <end position="67"/>
    </location>
</feature>
<keyword evidence="4 5" id="KW-0472">Membrane</keyword>
<feature type="transmembrane region" description="Helical" evidence="5">
    <location>
        <begin position="103"/>
        <end position="121"/>
    </location>
</feature>
<sequence length="320" mass="35299">MGNHSNLLGGAIACAVAILSNYGVNVQKQLHRRLESQGHWDISYTHHWIWWWGMVLIGIGSIGDLIAFSFARAAVVAAVGGVTTIVANVGFAQCMNQEPLHTTDAVGIACLIAAVVILAMISHDEAQYDVEQLSQLFTSQIYLLYVAIQIILLIGLGARIFETQRNGVKSICFAAMSGTIGAMSVLLGKCTMEMISQTIDGSYFAFTHAYFYAIALALVICVASQTHCLNRSFSTGDIMSSLPVFQMFWIGFAVVGDIVFYHTFTAFNLWQWIVYLLVLLLMILGCFCVAITRLQTAYHDDFYTKVEDNNNTAMLKEVFI</sequence>
<dbReference type="OrthoDB" id="165382at2759"/>
<keyword evidence="3 5" id="KW-1133">Transmembrane helix</keyword>
<feature type="transmembrane region" description="Helical" evidence="5">
    <location>
        <begin position="244"/>
        <end position="264"/>
    </location>
</feature>
<dbReference type="InterPro" id="IPR037185">
    <property type="entry name" value="EmrE-like"/>
</dbReference>
<dbReference type="PANTHER" id="PTHR12570">
    <property type="match status" value="1"/>
</dbReference>
<dbReference type="PANTHER" id="PTHR12570:SF9">
    <property type="entry name" value="MAGNESIUM TRANSPORTER NIPA8-RELATED"/>
    <property type="match status" value="1"/>
</dbReference>
<evidence type="ECO:0000256" key="1">
    <source>
        <dbReference type="ARBA" id="ARBA00004141"/>
    </source>
</evidence>
<organism evidence="6 7">
    <name type="scientific">Thraustotheca clavata</name>
    <dbReference type="NCBI Taxonomy" id="74557"/>
    <lineage>
        <taxon>Eukaryota</taxon>
        <taxon>Sar</taxon>
        <taxon>Stramenopiles</taxon>
        <taxon>Oomycota</taxon>
        <taxon>Saprolegniomycetes</taxon>
        <taxon>Saprolegniales</taxon>
        <taxon>Achlyaceae</taxon>
        <taxon>Thraustotheca</taxon>
    </lineage>
</organism>
<dbReference type="EMBL" id="JNBS01004961">
    <property type="protein sequence ID" value="OQR81550.1"/>
    <property type="molecule type" value="Genomic_DNA"/>
</dbReference>
<comment type="caution">
    <text evidence="6">The sequence shown here is derived from an EMBL/GenBank/DDBJ whole genome shotgun (WGS) entry which is preliminary data.</text>
</comment>
<proteinExistence type="predicted"/>
<feature type="transmembrane region" description="Helical" evidence="5">
    <location>
        <begin position="6"/>
        <end position="27"/>
    </location>
</feature>
<evidence type="ECO:0000256" key="2">
    <source>
        <dbReference type="ARBA" id="ARBA00022692"/>
    </source>
</evidence>
<feature type="transmembrane region" description="Helical" evidence="5">
    <location>
        <begin position="168"/>
        <end position="188"/>
    </location>
</feature>
<gene>
    <name evidence="6" type="ORF">THRCLA_11624</name>
</gene>
<feature type="transmembrane region" description="Helical" evidence="5">
    <location>
        <begin position="73"/>
        <end position="91"/>
    </location>
</feature>
<dbReference type="GO" id="GO:0015095">
    <property type="term" value="F:magnesium ion transmembrane transporter activity"/>
    <property type="evidence" value="ECO:0007669"/>
    <property type="project" value="InterPro"/>
</dbReference>